<feature type="compositionally biased region" description="Polar residues" evidence="1">
    <location>
        <begin position="83"/>
        <end position="92"/>
    </location>
</feature>
<dbReference type="InParanoid" id="F4X4H5"/>
<feature type="region of interest" description="Disordered" evidence="1">
    <location>
        <begin position="17"/>
        <end position="92"/>
    </location>
</feature>
<name>F4X4H5_ACREC</name>
<dbReference type="EMBL" id="GL888645">
    <property type="protein sequence ID" value="EGI58655.1"/>
    <property type="molecule type" value="Genomic_DNA"/>
</dbReference>
<feature type="compositionally biased region" description="Basic residues" evidence="1">
    <location>
        <begin position="61"/>
        <end position="71"/>
    </location>
</feature>
<evidence type="ECO:0000256" key="1">
    <source>
        <dbReference type="SAM" id="MobiDB-lite"/>
    </source>
</evidence>
<protein>
    <submittedName>
        <fullName evidence="2">Uncharacterized protein</fullName>
    </submittedName>
</protein>
<feature type="compositionally biased region" description="Acidic residues" evidence="1">
    <location>
        <begin position="19"/>
        <end position="29"/>
    </location>
</feature>
<keyword evidence="3" id="KW-1185">Reference proteome</keyword>
<evidence type="ECO:0000313" key="3">
    <source>
        <dbReference type="Proteomes" id="UP000007755"/>
    </source>
</evidence>
<organism evidence="3">
    <name type="scientific">Acromyrmex echinatior</name>
    <name type="common">Panamanian leafcutter ant</name>
    <name type="synonym">Acromyrmex octospinosus echinatior</name>
    <dbReference type="NCBI Taxonomy" id="103372"/>
    <lineage>
        <taxon>Eukaryota</taxon>
        <taxon>Metazoa</taxon>
        <taxon>Ecdysozoa</taxon>
        <taxon>Arthropoda</taxon>
        <taxon>Hexapoda</taxon>
        <taxon>Insecta</taxon>
        <taxon>Pterygota</taxon>
        <taxon>Neoptera</taxon>
        <taxon>Endopterygota</taxon>
        <taxon>Hymenoptera</taxon>
        <taxon>Apocrita</taxon>
        <taxon>Aculeata</taxon>
        <taxon>Formicoidea</taxon>
        <taxon>Formicidae</taxon>
        <taxon>Myrmicinae</taxon>
        <taxon>Acromyrmex</taxon>
    </lineage>
</organism>
<gene>
    <name evidence="2" type="ORF">G5I_13236</name>
</gene>
<proteinExistence type="predicted"/>
<reference evidence="2" key="1">
    <citation type="submission" date="2011-02" db="EMBL/GenBank/DDBJ databases">
        <title>The genome of the leaf-cutting ant Acromyrmex echinatior suggests key adaptations to social evolution and fungus farming.</title>
        <authorList>
            <person name="Nygaard S."/>
            <person name="Zhang G."/>
        </authorList>
    </citation>
    <scope>NUCLEOTIDE SEQUENCE</scope>
</reference>
<feature type="compositionally biased region" description="Basic and acidic residues" evidence="1">
    <location>
        <begin position="39"/>
        <end position="49"/>
    </location>
</feature>
<evidence type="ECO:0000313" key="2">
    <source>
        <dbReference type="EMBL" id="EGI58655.1"/>
    </source>
</evidence>
<accession>F4X4H5</accession>
<dbReference type="Proteomes" id="UP000007755">
    <property type="component" value="Unassembled WGS sequence"/>
</dbReference>
<dbReference type="AlphaFoldDB" id="F4X4H5"/>
<sequence>MKRPFYYALIESSNIEEYNSSEEEEDPQYDIDTSVSDFSNEKDKLRVDDSDTPSSSLPSVKAKKTVRKHKNQTSSEKRYKSYPTCSCTDNYK</sequence>